<proteinExistence type="predicted"/>
<gene>
    <name evidence="4" type="ORF">KAK11_04110</name>
</gene>
<reference evidence="4 5" key="1">
    <citation type="submission" date="2021-04" db="EMBL/GenBank/DDBJ databases">
        <title>The genome sequence of type strain Ideonella paludis KCTC 32238.</title>
        <authorList>
            <person name="Liu Y."/>
        </authorList>
    </citation>
    <scope>NUCLEOTIDE SEQUENCE [LARGE SCALE GENOMIC DNA]</scope>
    <source>
        <strain evidence="4 5">KCTC 32238</strain>
    </source>
</reference>
<dbReference type="Proteomes" id="UP000672097">
    <property type="component" value="Unassembled WGS sequence"/>
</dbReference>
<feature type="chain" id="PRO_5045717822" evidence="2">
    <location>
        <begin position="26"/>
        <end position="434"/>
    </location>
</feature>
<dbReference type="SUPFAM" id="SSF50952">
    <property type="entry name" value="Soluble quinoprotein glucose dehydrogenase"/>
    <property type="match status" value="1"/>
</dbReference>
<protein>
    <submittedName>
        <fullName evidence="4">PQQ-dependent sugar dehydrogenase</fullName>
    </submittedName>
</protein>
<keyword evidence="5" id="KW-1185">Reference proteome</keyword>
<feature type="domain" description="Glucose/Sorbosone dehydrogenase" evidence="3">
    <location>
        <begin position="156"/>
        <end position="331"/>
    </location>
</feature>
<dbReference type="Pfam" id="PF07995">
    <property type="entry name" value="GSDH"/>
    <property type="match status" value="1"/>
</dbReference>
<dbReference type="InterPro" id="IPR011041">
    <property type="entry name" value="Quinoprot_gluc/sorb_DH_b-prop"/>
</dbReference>
<evidence type="ECO:0000313" key="4">
    <source>
        <dbReference type="EMBL" id="MBQ0934504.1"/>
    </source>
</evidence>
<evidence type="ECO:0000256" key="2">
    <source>
        <dbReference type="SAM" id="SignalP"/>
    </source>
</evidence>
<dbReference type="RefSeq" id="WP_210806411.1">
    <property type="nucleotide sequence ID" value="NZ_JAGQDG010000001.1"/>
</dbReference>
<dbReference type="InterPro" id="IPR012938">
    <property type="entry name" value="Glc/Sorbosone_DH"/>
</dbReference>
<feature type="region of interest" description="Disordered" evidence="1">
    <location>
        <begin position="356"/>
        <end position="412"/>
    </location>
</feature>
<evidence type="ECO:0000313" key="5">
    <source>
        <dbReference type="Proteomes" id="UP000672097"/>
    </source>
</evidence>
<name>A0ABS5DTQ1_9BURK</name>
<dbReference type="InterPro" id="IPR011042">
    <property type="entry name" value="6-blade_b-propeller_TolB-like"/>
</dbReference>
<dbReference type="EMBL" id="JAGQDG010000001">
    <property type="protein sequence ID" value="MBQ0934504.1"/>
    <property type="molecule type" value="Genomic_DNA"/>
</dbReference>
<evidence type="ECO:0000259" key="3">
    <source>
        <dbReference type="Pfam" id="PF07995"/>
    </source>
</evidence>
<keyword evidence="2" id="KW-0732">Signal</keyword>
<accession>A0ABS5DTQ1</accession>
<evidence type="ECO:0000256" key="1">
    <source>
        <dbReference type="SAM" id="MobiDB-lite"/>
    </source>
</evidence>
<comment type="caution">
    <text evidence="4">The sequence shown here is derived from an EMBL/GenBank/DDBJ whole genome shotgun (WGS) entry which is preliminary data.</text>
</comment>
<feature type="signal peptide" evidence="2">
    <location>
        <begin position="1"/>
        <end position="25"/>
    </location>
</feature>
<sequence length="434" mass="46319">MQNKPVLLGRALCLLAVWGAQSAMAAPAAYVPSGQCAGYPRVAITAPKGWCVGLVADARDGLRMPRRLLEVAPGRFWITDMGNWEPRRGRLLELQTAGQPGSPGRVSVLAEGLDRPHGLAKGPDGRIYIGEAGSVWRTPVAKPVQRDNLLMGLPDQGAHPLKEIVFGPEGQLYVNMGSATDACRDDKGQQPDTCPELGGDKPRAAVYEARLTPSGGLQSFKPFALGLRNSLGLLALPTGAVWQAENSVDYNDPKAPAEELNLLQAGSHHGWPYCVTDAKGRSVVAKGYEGRARCEAALYKAPAMAWPAHVAPLQLLAPPATPASPWAGKLLAVWHGYRAEGHRIVAWRLDAKGHPQGAREDLLGAPEGRPLPDPAPQGGARKLGADRRVLNSGWDEQPGLRPRGTPAGATVDSQGRLWVVEDRNRTVLVVAPEN</sequence>
<organism evidence="4 5">
    <name type="scientific">Ideonella paludis</name>
    <dbReference type="NCBI Taxonomy" id="1233411"/>
    <lineage>
        <taxon>Bacteria</taxon>
        <taxon>Pseudomonadati</taxon>
        <taxon>Pseudomonadota</taxon>
        <taxon>Betaproteobacteria</taxon>
        <taxon>Burkholderiales</taxon>
        <taxon>Sphaerotilaceae</taxon>
        <taxon>Ideonella</taxon>
    </lineage>
</organism>
<dbReference type="Gene3D" id="2.120.10.30">
    <property type="entry name" value="TolB, C-terminal domain"/>
    <property type="match status" value="1"/>
</dbReference>